<sequence length="239" mass="26725">MMQHYSAEHWAALTTTVVVTAVLLTYVRRGGRERQVTAAGWVLLLVSSAWALWDMHPALFDVQRSLPLQLSDLARLTASLALITRHRIFIAPTYYWGLTLNTQSILTPDLGYFIHPPLEFTMYWFLHIAVLAAPIVIVWGMGHRPRWSWLRVTAGWSAGWIGVTMLVNAVTGSNYGYLNGLPPGPSLLDHLGPWPWYLVTGLGLLGVVWAGVMTWPWERLSRADTSGTRRGCVPPSPAR</sequence>
<accession>A0ABY8VPL6</accession>
<evidence type="ECO:0000313" key="3">
    <source>
        <dbReference type="Proteomes" id="UP001238805"/>
    </source>
</evidence>
<keyword evidence="3" id="KW-1185">Reference proteome</keyword>
<feature type="transmembrane region" description="Helical" evidence="1">
    <location>
        <begin position="122"/>
        <end position="142"/>
    </location>
</feature>
<reference evidence="2 3" key="1">
    <citation type="submission" date="2023-05" db="EMBL/GenBank/DDBJ databases">
        <title>Corynebacterium suedekumii sp. nov. and Corynebacterium breve sp. nov. isolated from raw cow's milk.</title>
        <authorList>
            <person name="Baer M.K."/>
            <person name="Mehl L."/>
            <person name="Hellmuth R."/>
            <person name="Marke G."/>
            <person name="Lipski A."/>
        </authorList>
    </citation>
    <scope>NUCLEOTIDE SEQUENCE [LARGE SCALE GENOMIC DNA]</scope>
    <source>
        <strain evidence="2 3">LM112</strain>
    </source>
</reference>
<dbReference type="EMBL" id="CP126970">
    <property type="protein sequence ID" value="WIM70922.1"/>
    <property type="molecule type" value="Genomic_DNA"/>
</dbReference>
<name>A0ABY8VPL6_9CORY</name>
<feature type="transmembrane region" description="Helical" evidence="1">
    <location>
        <begin position="6"/>
        <end position="27"/>
    </location>
</feature>
<proteinExistence type="predicted"/>
<feature type="transmembrane region" description="Helical" evidence="1">
    <location>
        <begin position="194"/>
        <end position="212"/>
    </location>
</feature>
<feature type="transmembrane region" description="Helical" evidence="1">
    <location>
        <begin position="36"/>
        <end position="53"/>
    </location>
</feature>
<keyword evidence="1" id="KW-0472">Membrane</keyword>
<dbReference type="RefSeq" id="WP_284875502.1">
    <property type="nucleotide sequence ID" value="NZ_CP126970.1"/>
</dbReference>
<dbReference type="Proteomes" id="UP001238805">
    <property type="component" value="Chromosome"/>
</dbReference>
<dbReference type="InterPro" id="IPR011737">
    <property type="entry name" value="CHP02206_TP0381"/>
</dbReference>
<keyword evidence="1" id="KW-1133">Transmembrane helix</keyword>
<gene>
    <name evidence="2" type="ORF">QP029_03630</name>
</gene>
<feature type="transmembrane region" description="Helical" evidence="1">
    <location>
        <begin position="154"/>
        <end position="174"/>
    </location>
</feature>
<evidence type="ECO:0000256" key="1">
    <source>
        <dbReference type="SAM" id="Phobius"/>
    </source>
</evidence>
<dbReference type="NCBIfam" id="TIGR02206">
    <property type="entry name" value="intg_mem_TP0381"/>
    <property type="match status" value="1"/>
</dbReference>
<organism evidence="2 3">
    <name type="scientific">Corynebacterium suedekumii</name>
    <dbReference type="NCBI Taxonomy" id="3049801"/>
    <lineage>
        <taxon>Bacteria</taxon>
        <taxon>Bacillati</taxon>
        <taxon>Actinomycetota</taxon>
        <taxon>Actinomycetes</taxon>
        <taxon>Mycobacteriales</taxon>
        <taxon>Corynebacteriaceae</taxon>
        <taxon>Corynebacterium</taxon>
    </lineage>
</organism>
<protein>
    <submittedName>
        <fullName evidence="2">TIGR02206 family membrane protein</fullName>
    </submittedName>
</protein>
<dbReference type="Pfam" id="PF14808">
    <property type="entry name" value="TMEM164"/>
    <property type="match status" value="1"/>
</dbReference>
<evidence type="ECO:0000313" key="2">
    <source>
        <dbReference type="EMBL" id="WIM70922.1"/>
    </source>
</evidence>
<keyword evidence="1" id="KW-0812">Transmembrane</keyword>